<comment type="similarity">
    <text evidence="11">Belongs to the IL-34 family.</text>
</comment>
<dbReference type="GO" id="GO:0008284">
    <property type="term" value="P:positive regulation of cell population proliferation"/>
    <property type="evidence" value="ECO:0007669"/>
    <property type="project" value="InterPro"/>
</dbReference>
<name>A0A091D0X8_FUKDA</name>
<dbReference type="GO" id="GO:0045657">
    <property type="term" value="P:positive regulation of monocyte differentiation"/>
    <property type="evidence" value="ECO:0007669"/>
    <property type="project" value="TreeGrafter"/>
</dbReference>
<comment type="subunit">
    <text evidence="12">Homodimer. Interacts with CSF1R.</text>
</comment>
<evidence type="ECO:0000256" key="5">
    <source>
        <dbReference type="ARBA" id="ARBA00022729"/>
    </source>
</evidence>
<evidence type="ECO:0000256" key="4">
    <source>
        <dbReference type="ARBA" id="ARBA00022588"/>
    </source>
</evidence>
<evidence type="ECO:0000256" key="6">
    <source>
        <dbReference type="ARBA" id="ARBA00022859"/>
    </source>
</evidence>
<dbReference type="Pfam" id="PF15036">
    <property type="entry name" value="IL34"/>
    <property type="match status" value="1"/>
</dbReference>
<dbReference type="Gene3D" id="1.20.1250.80">
    <property type="entry name" value="Interleukin-34"/>
    <property type="match status" value="1"/>
</dbReference>
<dbReference type="GO" id="GO:0006954">
    <property type="term" value="P:inflammatory response"/>
    <property type="evidence" value="ECO:0007669"/>
    <property type="project" value="UniProtKB-KW"/>
</dbReference>
<keyword evidence="7" id="KW-0339">Growth factor</keyword>
<keyword evidence="9" id="KW-0395">Inflammatory response</keyword>
<dbReference type="GO" id="GO:0045651">
    <property type="term" value="P:positive regulation of macrophage differentiation"/>
    <property type="evidence" value="ECO:0007669"/>
    <property type="project" value="TreeGrafter"/>
</dbReference>
<dbReference type="PANTHER" id="PTHR28606">
    <property type="entry name" value="INTERLEUKIN-34"/>
    <property type="match status" value="1"/>
</dbReference>
<dbReference type="STRING" id="885580.ENSFDAP00000006985"/>
<evidence type="ECO:0000256" key="7">
    <source>
        <dbReference type="ARBA" id="ARBA00023030"/>
    </source>
</evidence>
<evidence type="ECO:0000256" key="13">
    <source>
        <dbReference type="ARBA" id="ARBA00072560"/>
    </source>
</evidence>
<dbReference type="GO" id="GO:0045087">
    <property type="term" value="P:innate immune response"/>
    <property type="evidence" value="ECO:0007669"/>
    <property type="project" value="UniProtKB-KW"/>
</dbReference>
<keyword evidence="4" id="KW-0399">Innate immunity</keyword>
<comment type="function">
    <text evidence="10">Cytokine that promotes the proliferation, survival and differentiation of monocytes and macrophages. Promotes the release of pro-inflammatory chemokines, and thereby plays an important role in innate immunity and in inflammatory processes. Plays an important role in the regulation of osteoclast proliferation and differentiation, and in the regulation of bone resorption. Signaling via CSF1R and its downstream effectors stimulates phosphorylation of MAPK1/ERK2 AND MAPK3/ERK1.</text>
</comment>
<dbReference type="EMBL" id="KN123534">
    <property type="protein sequence ID" value="KFO24647.1"/>
    <property type="molecule type" value="Genomic_DNA"/>
</dbReference>
<evidence type="ECO:0000256" key="2">
    <source>
        <dbReference type="ARBA" id="ARBA00022514"/>
    </source>
</evidence>
<feature type="region of interest" description="Disordered" evidence="14">
    <location>
        <begin position="29"/>
        <end position="61"/>
    </location>
</feature>
<proteinExistence type="inferred from homology"/>
<evidence type="ECO:0000256" key="1">
    <source>
        <dbReference type="ARBA" id="ARBA00004613"/>
    </source>
</evidence>
<keyword evidence="5" id="KW-0732">Signal</keyword>
<dbReference type="GO" id="GO:0005157">
    <property type="term" value="F:macrophage colony-stimulating factor receptor binding"/>
    <property type="evidence" value="ECO:0007669"/>
    <property type="project" value="InterPro"/>
</dbReference>
<protein>
    <recommendedName>
        <fullName evidence="13">Interleukin-34</fullName>
    </recommendedName>
</protein>
<dbReference type="FunFam" id="1.20.1250.80:FF:000001">
    <property type="entry name" value="Interleukin-34"/>
    <property type="match status" value="1"/>
</dbReference>
<organism evidence="15 16">
    <name type="scientific">Fukomys damarensis</name>
    <name type="common">Damaraland mole rat</name>
    <name type="synonym">Cryptomys damarensis</name>
    <dbReference type="NCBI Taxonomy" id="885580"/>
    <lineage>
        <taxon>Eukaryota</taxon>
        <taxon>Metazoa</taxon>
        <taxon>Chordata</taxon>
        <taxon>Craniata</taxon>
        <taxon>Vertebrata</taxon>
        <taxon>Euteleostomi</taxon>
        <taxon>Mammalia</taxon>
        <taxon>Eutheria</taxon>
        <taxon>Euarchontoglires</taxon>
        <taxon>Glires</taxon>
        <taxon>Rodentia</taxon>
        <taxon>Hystricomorpha</taxon>
        <taxon>Bathyergidae</taxon>
        <taxon>Fukomys</taxon>
    </lineage>
</organism>
<reference evidence="15 16" key="1">
    <citation type="submission" date="2013-11" db="EMBL/GenBank/DDBJ databases">
        <title>The Damaraland mole rat (Fukomys damarensis) genome and evolution of African mole rats.</title>
        <authorList>
            <person name="Gladyshev V.N."/>
            <person name="Fang X."/>
        </authorList>
    </citation>
    <scope>NUCLEOTIDE SEQUENCE [LARGE SCALE GENOMIC DNA]</scope>
    <source>
        <tissue evidence="15">Liver</tissue>
    </source>
</reference>
<accession>A0A091D0X8</accession>
<dbReference type="GO" id="GO:0010604">
    <property type="term" value="P:positive regulation of macromolecule metabolic process"/>
    <property type="evidence" value="ECO:0007669"/>
    <property type="project" value="UniProtKB-ARBA"/>
</dbReference>
<keyword evidence="3" id="KW-0964">Secreted</keyword>
<keyword evidence="2" id="KW-0202">Cytokine</keyword>
<dbReference type="GO" id="GO:0008083">
    <property type="term" value="F:growth factor activity"/>
    <property type="evidence" value="ECO:0007669"/>
    <property type="project" value="UniProtKB-KW"/>
</dbReference>
<evidence type="ECO:0000313" key="16">
    <source>
        <dbReference type="Proteomes" id="UP000028990"/>
    </source>
</evidence>
<evidence type="ECO:0000256" key="3">
    <source>
        <dbReference type="ARBA" id="ARBA00022525"/>
    </source>
</evidence>
<dbReference type="AlphaFoldDB" id="A0A091D0X8"/>
<gene>
    <name evidence="15" type="ORF">H920_13952</name>
</gene>
<dbReference type="Proteomes" id="UP000028990">
    <property type="component" value="Unassembled WGS sequence"/>
</dbReference>
<evidence type="ECO:0000256" key="11">
    <source>
        <dbReference type="ARBA" id="ARBA00061176"/>
    </source>
</evidence>
<evidence type="ECO:0000256" key="12">
    <source>
        <dbReference type="ARBA" id="ARBA00064090"/>
    </source>
</evidence>
<evidence type="ECO:0000256" key="14">
    <source>
        <dbReference type="SAM" id="MobiDB-lite"/>
    </source>
</evidence>
<keyword evidence="6" id="KW-0391">Immunity</keyword>
<dbReference type="PRINTS" id="PR01938">
    <property type="entry name" value="INTRLEUKIN34"/>
</dbReference>
<keyword evidence="16" id="KW-1185">Reference proteome</keyword>
<dbReference type="InterPro" id="IPR038328">
    <property type="entry name" value="IL-34_sf"/>
</dbReference>
<evidence type="ECO:0000256" key="10">
    <source>
        <dbReference type="ARBA" id="ARBA00056911"/>
    </source>
</evidence>
<evidence type="ECO:0000256" key="9">
    <source>
        <dbReference type="ARBA" id="ARBA00023198"/>
    </source>
</evidence>
<keyword evidence="8" id="KW-0325">Glycoprotein</keyword>
<dbReference type="GO" id="GO:0005615">
    <property type="term" value="C:extracellular space"/>
    <property type="evidence" value="ECO:0007669"/>
    <property type="project" value="UniProtKB-KW"/>
</dbReference>
<dbReference type="GO" id="GO:0005125">
    <property type="term" value="F:cytokine activity"/>
    <property type="evidence" value="ECO:0007669"/>
    <property type="project" value="UniProtKB-KW"/>
</dbReference>
<evidence type="ECO:0000256" key="8">
    <source>
        <dbReference type="ARBA" id="ARBA00023180"/>
    </source>
</evidence>
<sequence length="362" mass="40601">MDLSSQGLTQASPLNETDILCVGQKPDFTLSSCSRGNQRKRHPAPDSKGPAGDSPLPREGRPRGCRLAPAPGLRWHWQPPPPGCPPPCQADRAAVPRGICPLPAVRWLLLVRLSWTADVRPCRHCSGLCIYCWGQCRCSWGTQCITMPRGLAWLHYLGILLGVALGNEGLEVWPLTQNKGCTATGYLRDKLQYKSRLQYMKHYFPINYKISVPYEGVLRIANITRLQRARVSEQELRYLWVLVSLSATKSVQDVLLEGHPSWKYLEEVQTLLMNVYRGLRDVEISPKVEALLSVLSTPGLSLKLVRPKALMDNCFRVMELLYCSCCKQSPILNWQDCEVPSSQPHSPEPLLQCAATHLYPPP</sequence>
<dbReference type="eggNOG" id="ENOG502S2ET">
    <property type="taxonomic scope" value="Eukaryota"/>
</dbReference>
<dbReference type="InterPro" id="IPR020415">
    <property type="entry name" value="IL-34"/>
</dbReference>
<dbReference type="PANTHER" id="PTHR28606:SF1">
    <property type="entry name" value="INTERLEUKIN-34"/>
    <property type="match status" value="1"/>
</dbReference>
<comment type="subcellular location">
    <subcellularLocation>
        <location evidence="1">Secreted</location>
    </subcellularLocation>
</comment>
<evidence type="ECO:0000313" key="15">
    <source>
        <dbReference type="EMBL" id="KFO24647.1"/>
    </source>
</evidence>